<dbReference type="PROSITE" id="PS50056">
    <property type="entry name" value="TYR_PHOSPHATASE_2"/>
    <property type="match status" value="1"/>
</dbReference>
<dbReference type="EMBL" id="KN716758">
    <property type="protein sequence ID" value="KJH41797.1"/>
    <property type="molecule type" value="Genomic_DNA"/>
</dbReference>
<dbReference type="PROSITE" id="PS50055">
    <property type="entry name" value="TYR_PHOSPHATASE_PTP"/>
    <property type="match status" value="1"/>
</dbReference>
<evidence type="ECO:0000313" key="4">
    <source>
        <dbReference type="Proteomes" id="UP000053766"/>
    </source>
</evidence>
<dbReference type="Proteomes" id="UP000053766">
    <property type="component" value="Unassembled WGS sequence"/>
</dbReference>
<dbReference type="PRINTS" id="PR00700">
    <property type="entry name" value="PRTYPHPHTASE"/>
</dbReference>
<dbReference type="PANTHER" id="PTHR46163">
    <property type="entry name" value="TYROSINE-PROTEIN PHOSPHATASE-RELATED"/>
    <property type="match status" value="1"/>
</dbReference>
<evidence type="ECO:0000259" key="2">
    <source>
        <dbReference type="PROSITE" id="PS50056"/>
    </source>
</evidence>
<proteinExistence type="predicted"/>
<dbReference type="Gene3D" id="3.90.190.10">
    <property type="entry name" value="Protein tyrosine phosphatase superfamily"/>
    <property type="match status" value="1"/>
</dbReference>
<gene>
    <name evidence="3" type="ORF">DICVIV_12218</name>
</gene>
<protein>
    <submittedName>
        <fullName evidence="3">Protein-tyrosine phosphatase</fullName>
    </submittedName>
</protein>
<feature type="domain" description="Tyrosine specific protein phosphatases" evidence="2">
    <location>
        <begin position="218"/>
        <end position="297"/>
    </location>
</feature>
<dbReference type="AlphaFoldDB" id="A0A0D8XDF8"/>
<reference evidence="3 4" key="1">
    <citation type="submission" date="2013-11" db="EMBL/GenBank/DDBJ databases">
        <title>Draft genome of the bovine lungworm Dictyocaulus viviparus.</title>
        <authorList>
            <person name="Mitreva M."/>
        </authorList>
    </citation>
    <scope>NUCLEOTIDE SEQUENCE [LARGE SCALE GENOMIC DNA]</scope>
    <source>
        <strain evidence="3 4">HannoverDv2000</strain>
    </source>
</reference>
<name>A0A0D8XDF8_DICVI</name>
<keyword evidence="4" id="KW-1185">Reference proteome</keyword>
<dbReference type="InterPro" id="IPR000242">
    <property type="entry name" value="PTP_cat"/>
</dbReference>
<dbReference type="InterPro" id="IPR003595">
    <property type="entry name" value="Tyr_Pase_cat"/>
</dbReference>
<dbReference type="SMART" id="SM00194">
    <property type="entry name" value="PTPc"/>
    <property type="match status" value="1"/>
</dbReference>
<dbReference type="SUPFAM" id="SSF52799">
    <property type="entry name" value="(Phosphotyrosine protein) phosphatases II"/>
    <property type="match status" value="1"/>
</dbReference>
<dbReference type="CDD" id="cd00047">
    <property type="entry name" value="PTPc"/>
    <property type="match status" value="1"/>
</dbReference>
<dbReference type="STRING" id="29172.A0A0D8XDF8"/>
<reference evidence="4" key="2">
    <citation type="journal article" date="2016" name="Sci. Rep.">
        <title>Dictyocaulus viviparus genome, variome and transcriptome elucidate lungworm biology and support future intervention.</title>
        <authorList>
            <person name="McNulty S.N."/>
            <person name="Strube C."/>
            <person name="Rosa B.A."/>
            <person name="Martin J.C."/>
            <person name="Tyagi R."/>
            <person name="Choi Y.J."/>
            <person name="Wang Q."/>
            <person name="Hallsworth Pepin K."/>
            <person name="Zhang X."/>
            <person name="Ozersky P."/>
            <person name="Wilson R.K."/>
            <person name="Sternberg P.W."/>
            <person name="Gasser R.B."/>
            <person name="Mitreva M."/>
        </authorList>
    </citation>
    <scope>NUCLEOTIDE SEQUENCE [LARGE SCALE GENOMIC DNA]</scope>
    <source>
        <strain evidence="4">HannoverDv2000</strain>
    </source>
</reference>
<accession>A0A0D8XDF8</accession>
<evidence type="ECO:0000313" key="3">
    <source>
        <dbReference type="EMBL" id="KJH41797.1"/>
    </source>
</evidence>
<organism evidence="3 4">
    <name type="scientific">Dictyocaulus viviparus</name>
    <name type="common">Bovine lungworm</name>
    <dbReference type="NCBI Taxonomy" id="29172"/>
    <lineage>
        <taxon>Eukaryota</taxon>
        <taxon>Metazoa</taxon>
        <taxon>Ecdysozoa</taxon>
        <taxon>Nematoda</taxon>
        <taxon>Chromadorea</taxon>
        <taxon>Rhabditida</taxon>
        <taxon>Rhabditina</taxon>
        <taxon>Rhabditomorpha</taxon>
        <taxon>Strongyloidea</taxon>
        <taxon>Metastrongylidae</taxon>
        <taxon>Dictyocaulus</taxon>
    </lineage>
</organism>
<feature type="domain" description="Tyrosine-protein phosphatase" evidence="1">
    <location>
        <begin position="65"/>
        <end position="314"/>
    </location>
</feature>
<dbReference type="PANTHER" id="PTHR46163:SF24">
    <property type="entry name" value="PROTEIN-TYROSINE PHOSPHATASE CATALYTIC DOMAIN-CONTAINING PROTEIN-RELATED"/>
    <property type="match status" value="1"/>
</dbReference>
<dbReference type="InterPro" id="IPR000387">
    <property type="entry name" value="Tyr_Pase_dom"/>
</dbReference>
<dbReference type="InterPro" id="IPR029021">
    <property type="entry name" value="Prot-tyrosine_phosphatase-like"/>
</dbReference>
<dbReference type="Pfam" id="PF00102">
    <property type="entry name" value="Y_phosphatase"/>
    <property type="match status" value="1"/>
</dbReference>
<dbReference type="InterPro" id="IPR052782">
    <property type="entry name" value="Oocyte-zygote_transition_reg"/>
</dbReference>
<sequence>MALKGGSRPHKRRHGMSAQAKIHAETIAEFIMNNCNCGQSRMYAEHDMLMKTEKHVTLYNQFPTKNRMWSSVCFDENAVELKTNNKKEEKLDHDNTYINANILESPLGNFVLAQAPMANTLVEWYRMIWQLKISIIVCLLDPMQLPTSERYFQLKEGSHLKIKHRFYIRTISVREDDGLLVNYQLRITNKLSTDKSRTVYVIVRPTKPDCPIEPRKQLNLVAEVWATETASLSMEEDRDTSPILVHGFAGIGRTAAFVATTMLCKSLQLHGVMSPVEVWTRLNDVRHNSARERIHFISSIECALLFAYDIGLLTPNIKQLNEVNKVL</sequence>
<dbReference type="OrthoDB" id="5775049at2759"/>
<dbReference type="GO" id="GO:0004725">
    <property type="term" value="F:protein tyrosine phosphatase activity"/>
    <property type="evidence" value="ECO:0007669"/>
    <property type="project" value="InterPro"/>
</dbReference>
<dbReference type="SMART" id="SM00404">
    <property type="entry name" value="PTPc_motif"/>
    <property type="match status" value="1"/>
</dbReference>
<evidence type="ECO:0000259" key="1">
    <source>
        <dbReference type="PROSITE" id="PS50055"/>
    </source>
</evidence>